<dbReference type="AlphaFoldDB" id="A0A0A1SRW4"/>
<feature type="region of interest" description="Disordered" evidence="9">
    <location>
        <begin position="1"/>
        <end position="56"/>
    </location>
</feature>
<evidence type="ECO:0000256" key="1">
    <source>
        <dbReference type="ARBA" id="ARBA00004141"/>
    </source>
</evidence>
<keyword evidence="12" id="KW-1185">Reference proteome</keyword>
<dbReference type="InterPro" id="IPR004648">
    <property type="entry name" value="Oligpept_transpt"/>
</dbReference>
<dbReference type="EMBL" id="CDHN01000001">
    <property type="protein sequence ID" value="CEJ83143.1"/>
    <property type="molecule type" value="Genomic_DNA"/>
</dbReference>
<dbReference type="InterPro" id="IPR004813">
    <property type="entry name" value="OPT"/>
</dbReference>
<evidence type="ECO:0008006" key="13">
    <source>
        <dbReference type="Google" id="ProtNLM"/>
    </source>
</evidence>
<organism evidence="11 12">
    <name type="scientific">[Torrubiella] hemipterigena</name>
    <dbReference type="NCBI Taxonomy" id="1531966"/>
    <lineage>
        <taxon>Eukaryota</taxon>
        <taxon>Fungi</taxon>
        <taxon>Dikarya</taxon>
        <taxon>Ascomycota</taxon>
        <taxon>Pezizomycotina</taxon>
        <taxon>Sordariomycetes</taxon>
        <taxon>Hypocreomycetidae</taxon>
        <taxon>Hypocreales</taxon>
        <taxon>Clavicipitaceae</taxon>
        <taxon>Clavicipitaceae incertae sedis</taxon>
        <taxon>'Torrubiella' clade</taxon>
    </lineage>
</organism>
<comment type="subcellular location">
    <subcellularLocation>
        <location evidence="1">Membrane</location>
        <topology evidence="1">Multi-pass membrane protein</topology>
    </subcellularLocation>
</comment>
<keyword evidence="6" id="KW-0653">Protein transport</keyword>
<dbReference type="NCBIfam" id="TIGR00728">
    <property type="entry name" value="OPT_sfam"/>
    <property type="match status" value="1"/>
</dbReference>
<evidence type="ECO:0000256" key="3">
    <source>
        <dbReference type="ARBA" id="ARBA00022448"/>
    </source>
</evidence>
<dbReference type="HOGENOM" id="CLU_004965_3_0_1"/>
<accession>A0A0A1SRW4</accession>
<keyword evidence="7 10" id="KW-1133">Transmembrane helix</keyword>
<feature type="transmembrane region" description="Helical" evidence="10">
    <location>
        <begin position="543"/>
        <end position="563"/>
    </location>
</feature>
<dbReference type="GO" id="GO:0016020">
    <property type="term" value="C:membrane"/>
    <property type="evidence" value="ECO:0007669"/>
    <property type="project" value="UniProtKB-SubCell"/>
</dbReference>
<feature type="transmembrane region" description="Helical" evidence="10">
    <location>
        <begin position="720"/>
        <end position="747"/>
    </location>
</feature>
<feature type="transmembrane region" description="Helical" evidence="10">
    <location>
        <begin position="409"/>
        <end position="436"/>
    </location>
</feature>
<feature type="transmembrane region" description="Helical" evidence="10">
    <location>
        <begin position="494"/>
        <end position="523"/>
    </location>
</feature>
<evidence type="ECO:0000256" key="8">
    <source>
        <dbReference type="ARBA" id="ARBA00023136"/>
    </source>
</evidence>
<comment type="similarity">
    <text evidence="2">Belongs to the oligopeptide OPT transporter family.</text>
</comment>
<sequence length="771" mass="85013">MANKTDAANAENAPISKGEADTGLKKRSSTSKESVTEVEVGEVHVTKIDEDDDEDKPEYVDGAPVIRTGHDVAKYLISDRDDGDAALTFRSITIGTILTLLSSATTGLSMFKPVNINISDIFELFIVYAMGTAWAKCTPNADRFKNKYIASACRFMKFGQPFTIKEHVIATFLSSSSTNGNLAVNIFATERLFFEITRPAWMVILTIFSSIFCGLAVAGFLRSIVVYPSEMVYWGVLPAVTLFQKLHFGGDTDVDKSAMKKFGWVATGTAIWQVIPTYMMPWLTAISIPCLATIRSPMETRKIVSAIFGGSTANQGLGVLSLSLDWNLIGSWNLSFPLKAQISLWIGIAMSTLILPLAYYTNTFEARKYPFLSHAMFLPNGTVFDSKKITDSQGIIGPMKLEEVGLPSLTASSILSIIGSNMAVGAIPLHIILFYYKDIMKSWKQYRTGTQTDPHYLAMRKYKEVPLWWYGAIFAATVISGLVVNIWGNTTLPVAGYIVSLSTAIAISPLLCFMTAIYGFFIIGSISDMMAGALYPARPLASLYFANWNTSMMLLAVRLCYWLKLGQYTKIPHRVMLGIQMYGAILGVAVYYPLMVSVVESQREILLDPLGNRIWSGAWFQRDLASLVTWSMVKDMYGLGGKYPIVSVSFGIGALLPVIHLGITKLFPATKKWQINTPFLAVACLRVPRGLAAGDWTGFGIGIFSQVYLRRYRPKIFNRYNYLIGAALDGGASITLFIMTIAVFGAFGKQYLFPTWWGNPEGPPDHCVKTG</sequence>
<proteinExistence type="inferred from homology"/>
<reference evidence="11 12" key="1">
    <citation type="journal article" date="2015" name="Genome Announc.">
        <title>Draft Genome Sequence and Gene Annotation of the Entomopathogenic Fungus Verticillium hemipterigenum.</title>
        <authorList>
            <person name="Horn F."/>
            <person name="Habel A."/>
            <person name="Scharf D.H."/>
            <person name="Dworschak J."/>
            <person name="Brakhage A.A."/>
            <person name="Guthke R."/>
            <person name="Hertweck C."/>
            <person name="Linde J."/>
        </authorList>
    </citation>
    <scope>NUCLEOTIDE SEQUENCE [LARGE SCALE GENOMIC DNA]</scope>
</reference>
<feature type="transmembrane region" description="Helical" evidence="10">
    <location>
        <begin position="342"/>
        <end position="360"/>
    </location>
</feature>
<evidence type="ECO:0000256" key="5">
    <source>
        <dbReference type="ARBA" id="ARBA00022856"/>
    </source>
</evidence>
<dbReference type="PANTHER" id="PTHR22601">
    <property type="entry name" value="ISP4 LIKE PROTEIN"/>
    <property type="match status" value="1"/>
</dbReference>
<keyword evidence="3" id="KW-0813">Transport</keyword>
<dbReference type="OrthoDB" id="9986677at2759"/>
<evidence type="ECO:0000256" key="6">
    <source>
        <dbReference type="ARBA" id="ARBA00022927"/>
    </source>
</evidence>
<evidence type="ECO:0000256" key="4">
    <source>
        <dbReference type="ARBA" id="ARBA00022692"/>
    </source>
</evidence>
<feature type="transmembrane region" description="Helical" evidence="10">
    <location>
        <begin position="643"/>
        <end position="663"/>
    </location>
</feature>
<feature type="transmembrane region" description="Helical" evidence="10">
    <location>
        <begin position="575"/>
        <end position="594"/>
    </location>
</feature>
<evidence type="ECO:0000256" key="7">
    <source>
        <dbReference type="ARBA" id="ARBA00022989"/>
    </source>
</evidence>
<name>A0A0A1SRW4_9HYPO</name>
<feature type="transmembrane region" description="Helical" evidence="10">
    <location>
        <begin position="467"/>
        <end position="487"/>
    </location>
</feature>
<feature type="transmembrane region" description="Helical" evidence="10">
    <location>
        <begin position="200"/>
        <end position="220"/>
    </location>
</feature>
<evidence type="ECO:0000313" key="12">
    <source>
        <dbReference type="Proteomes" id="UP000039046"/>
    </source>
</evidence>
<evidence type="ECO:0000313" key="11">
    <source>
        <dbReference type="EMBL" id="CEJ83143.1"/>
    </source>
</evidence>
<evidence type="ECO:0000256" key="10">
    <source>
        <dbReference type="SAM" id="Phobius"/>
    </source>
</evidence>
<keyword evidence="8 10" id="KW-0472">Membrane</keyword>
<evidence type="ECO:0000256" key="2">
    <source>
        <dbReference type="ARBA" id="ARBA00008807"/>
    </source>
</evidence>
<dbReference type="GO" id="GO:0035673">
    <property type="term" value="F:oligopeptide transmembrane transporter activity"/>
    <property type="evidence" value="ECO:0007669"/>
    <property type="project" value="InterPro"/>
</dbReference>
<keyword evidence="5" id="KW-0571">Peptide transport</keyword>
<feature type="transmembrane region" description="Helical" evidence="10">
    <location>
        <begin position="270"/>
        <end position="291"/>
    </location>
</feature>
<evidence type="ECO:0000256" key="9">
    <source>
        <dbReference type="SAM" id="MobiDB-lite"/>
    </source>
</evidence>
<dbReference type="GO" id="GO:0015031">
    <property type="term" value="P:protein transport"/>
    <property type="evidence" value="ECO:0007669"/>
    <property type="project" value="UniProtKB-KW"/>
</dbReference>
<keyword evidence="4 10" id="KW-0812">Transmembrane</keyword>
<protein>
    <recommendedName>
        <fullName evidence="13">OPT oligopeptide transporter</fullName>
    </recommendedName>
</protein>
<dbReference type="Pfam" id="PF03169">
    <property type="entry name" value="OPT"/>
    <property type="match status" value="1"/>
</dbReference>
<gene>
    <name evidence="11" type="ORF">VHEMI03166</name>
</gene>
<dbReference type="Proteomes" id="UP000039046">
    <property type="component" value="Unassembled WGS sequence"/>
</dbReference>